<gene>
    <name evidence="1" type="ORF">PQ628_23325</name>
</gene>
<proteinExistence type="predicted"/>
<keyword evidence="1" id="KW-0808">Transferase</keyword>
<accession>A0AAW6IK23</accession>
<dbReference type="RefSeq" id="WP_004326552.1">
    <property type="nucleotide sequence ID" value="NZ_CACRTD010000054.1"/>
</dbReference>
<name>A0AAW6IK23_BACOV</name>
<dbReference type="EMBL" id="JAQQPO010000038">
    <property type="protein sequence ID" value="MDC7961135.1"/>
    <property type="molecule type" value="Genomic_DNA"/>
</dbReference>
<comment type="caution">
    <text evidence="1">The sequence shown here is derived from an EMBL/GenBank/DDBJ whole genome shotgun (WGS) entry which is preliminary data.</text>
</comment>
<organism evidence="1 2">
    <name type="scientific">Bacteroides ovatus</name>
    <dbReference type="NCBI Taxonomy" id="28116"/>
    <lineage>
        <taxon>Bacteria</taxon>
        <taxon>Pseudomonadati</taxon>
        <taxon>Bacteroidota</taxon>
        <taxon>Bacteroidia</taxon>
        <taxon>Bacteroidales</taxon>
        <taxon>Bacteroidaceae</taxon>
        <taxon>Bacteroides</taxon>
    </lineage>
</organism>
<evidence type="ECO:0000313" key="2">
    <source>
        <dbReference type="Proteomes" id="UP001215078"/>
    </source>
</evidence>
<dbReference type="Proteomes" id="UP001215078">
    <property type="component" value="Unassembled WGS sequence"/>
</dbReference>
<dbReference type="AlphaFoldDB" id="A0AAW6IK23"/>
<evidence type="ECO:0000313" key="1">
    <source>
        <dbReference type="EMBL" id="MDC7961135.1"/>
    </source>
</evidence>
<dbReference type="InterPro" id="IPR014942">
    <property type="entry name" value="AbiEii"/>
</dbReference>
<sequence length="203" mass="23484">MLSYKTIEPHTLELLKKLTPELFLAKARLVGGTALALQYGHRMSIDLNFFGDIEEDSIAIRDILRSIGPISVYKETTNIKIYSVNGIKVDFVNYKYPWIDSVIKKDGLRLASPKDIAAMKINAIEGRGTKKDFIDMYFLLQHYTLDDILKFYAEKYPENSVFRGLMSLSYFEDAEDELMPKMFSNIQWDDMKQFILDKVATIR</sequence>
<dbReference type="GO" id="GO:0016740">
    <property type="term" value="F:transferase activity"/>
    <property type="evidence" value="ECO:0007669"/>
    <property type="project" value="UniProtKB-KW"/>
</dbReference>
<reference evidence="1" key="1">
    <citation type="submission" date="2022-10" db="EMBL/GenBank/DDBJ databases">
        <title>Human gut microbiome strain richness.</title>
        <authorList>
            <person name="Chen-Liaw A."/>
        </authorList>
    </citation>
    <scope>NUCLEOTIDE SEQUENCE</scope>
    <source>
        <strain evidence="1">RTP21484st1_H8_RTP21484_190118</strain>
    </source>
</reference>
<dbReference type="Pfam" id="PF08843">
    <property type="entry name" value="AbiEii"/>
    <property type="match status" value="1"/>
</dbReference>
<protein>
    <submittedName>
        <fullName evidence="1">Nucleotidyl transferase AbiEii/AbiGii toxin family protein</fullName>
    </submittedName>
</protein>